<evidence type="ECO:0000313" key="2">
    <source>
        <dbReference type="Proteomes" id="UP000075714"/>
    </source>
</evidence>
<proteinExistence type="predicted"/>
<organism evidence="1 2">
    <name type="scientific">Gonium pectorale</name>
    <name type="common">Green alga</name>
    <dbReference type="NCBI Taxonomy" id="33097"/>
    <lineage>
        <taxon>Eukaryota</taxon>
        <taxon>Viridiplantae</taxon>
        <taxon>Chlorophyta</taxon>
        <taxon>core chlorophytes</taxon>
        <taxon>Chlorophyceae</taxon>
        <taxon>CS clade</taxon>
        <taxon>Chlamydomonadales</taxon>
        <taxon>Volvocaceae</taxon>
        <taxon>Gonium</taxon>
    </lineage>
</organism>
<protein>
    <submittedName>
        <fullName evidence="1">Uncharacterized protein</fullName>
    </submittedName>
</protein>
<dbReference type="AlphaFoldDB" id="A0A150FTU1"/>
<keyword evidence="2" id="KW-1185">Reference proteome</keyword>
<dbReference type="OrthoDB" id="308449at2759"/>
<dbReference type="EMBL" id="LSYV01000941">
    <property type="protein sequence ID" value="KXZ41032.1"/>
    <property type="molecule type" value="Genomic_DNA"/>
</dbReference>
<accession>A0A150FTU1</accession>
<gene>
    <name evidence="1" type="ORF">GPECTOR_945g203</name>
</gene>
<reference evidence="2" key="1">
    <citation type="journal article" date="2016" name="Nat. Commun.">
        <title>The Gonium pectorale genome demonstrates co-option of cell cycle regulation during the evolution of multicellularity.</title>
        <authorList>
            <person name="Hanschen E.R."/>
            <person name="Marriage T.N."/>
            <person name="Ferris P.J."/>
            <person name="Hamaji T."/>
            <person name="Toyoda A."/>
            <person name="Fujiyama A."/>
            <person name="Neme R."/>
            <person name="Noguchi H."/>
            <person name="Minakuchi Y."/>
            <person name="Suzuki M."/>
            <person name="Kawai-Toyooka H."/>
            <person name="Smith D.R."/>
            <person name="Sparks H."/>
            <person name="Anderson J."/>
            <person name="Bakaric R."/>
            <person name="Luria V."/>
            <person name="Karger A."/>
            <person name="Kirschner M.W."/>
            <person name="Durand P.M."/>
            <person name="Michod R.E."/>
            <person name="Nozaki H."/>
            <person name="Olson B.J."/>
        </authorList>
    </citation>
    <scope>NUCLEOTIDE SEQUENCE [LARGE SCALE GENOMIC DNA]</scope>
    <source>
        <strain evidence="2">NIES-2863</strain>
    </source>
</reference>
<dbReference type="Proteomes" id="UP000075714">
    <property type="component" value="Unassembled WGS sequence"/>
</dbReference>
<sequence>MWNLVKGRCTYTARLEAEAESVAFLRSGDAYSLLCGNRITVHRGALSPPCKQRRVPIFAGLPQLRPCPD</sequence>
<comment type="caution">
    <text evidence="1">The sequence shown here is derived from an EMBL/GenBank/DDBJ whole genome shotgun (WGS) entry which is preliminary data.</text>
</comment>
<name>A0A150FTU1_GONPE</name>
<evidence type="ECO:0000313" key="1">
    <source>
        <dbReference type="EMBL" id="KXZ41032.1"/>
    </source>
</evidence>